<dbReference type="InterPro" id="IPR050406">
    <property type="entry name" value="FGGY_Carb_Kinase"/>
</dbReference>
<dbReference type="InterPro" id="IPR018484">
    <property type="entry name" value="FGGY_N"/>
</dbReference>
<organism evidence="6 7">
    <name type="scientific">Pseudothermotoga lettingae (strain ATCC BAA-301 / DSM 14385 / NBRC 107922 / TMO)</name>
    <name type="common">Thermotoga lettingae</name>
    <dbReference type="NCBI Taxonomy" id="416591"/>
    <lineage>
        <taxon>Bacteria</taxon>
        <taxon>Thermotogati</taxon>
        <taxon>Thermotogota</taxon>
        <taxon>Thermotogae</taxon>
        <taxon>Thermotogales</taxon>
        <taxon>Thermotogaceae</taxon>
        <taxon>Pseudothermotoga</taxon>
    </lineage>
</organism>
<evidence type="ECO:0000259" key="5">
    <source>
        <dbReference type="Pfam" id="PF02782"/>
    </source>
</evidence>
<evidence type="ECO:0000259" key="4">
    <source>
        <dbReference type="Pfam" id="PF00370"/>
    </source>
</evidence>
<keyword evidence="3 6" id="KW-0418">Kinase</keyword>
<evidence type="ECO:0000256" key="1">
    <source>
        <dbReference type="ARBA" id="ARBA00009156"/>
    </source>
</evidence>
<name>A8F781_PSELT</name>
<dbReference type="Proteomes" id="UP000002016">
    <property type="component" value="Chromosome"/>
</dbReference>
<dbReference type="PANTHER" id="PTHR43095:SF5">
    <property type="entry name" value="XYLULOSE KINASE"/>
    <property type="match status" value="1"/>
</dbReference>
<dbReference type="GO" id="GO:0005975">
    <property type="term" value="P:carbohydrate metabolic process"/>
    <property type="evidence" value="ECO:0007669"/>
    <property type="project" value="InterPro"/>
</dbReference>
<gene>
    <name evidence="6" type="ordered locus">Tlet_1459</name>
</gene>
<dbReference type="RefSeq" id="WP_012003491.1">
    <property type="nucleotide sequence ID" value="NC_009828.1"/>
</dbReference>
<dbReference type="Pfam" id="PF00370">
    <property type="entry name" value="FGGY_N"/>
    <property type="match status" value="1"/>
</dbReference>
<evidence type="ECO:0000256" key="3">
    <source>
        <dbReference type="ARBA" id="ARBA00022777"/>
    </source>
</evidence>
<dbReference type="PIRSF" id="PIRSF000538">
    <property type="entry name" value="GlpK"/>
    <property type="match status" value="1"/>
</dbReference>
<dbReference type="AlphaFoldDB" id="A8F781"/>
<dbReference type="InterPro" id="IPR018485">
    <property type="entry name" value="FGGY_C"/>
</dbReference>
<reference evidence="6 7" key="2">
    <citation type="journal article" date="2009" name="Proc. Natl. Acad. Sci. U.S.A.">
        <title>On the chimeric nature, thermophilic origin, and phylogenetic placement of the Thermotogales.</title>
        <authorList>
            <person name="Zhaxybayeva O."/>
            <person name="Swithers K.S."/>
            <person name="Lapierre P."/>
            <person name="Fournier G.P."/>
            <person name="Bickhart D.M."/>
            <person name="DeBoy R.T."/>
            <person name="Nelson K.E."/>
            <person name="Nesbo C.L."/>
            <person name="Doolittle W.F."/>
            <person name="Gogarten J.P."/>
            <person name="Noll K.M."/>
        </authorList>
    </citation>
    <scope>NUCLEOTIDE SEQUENCE [LARGE SCALE GENOMIC DNA]</scope>
    <source>
        <strain evidence="7">ATCC BAA-301 / DSM 14385 / NBRC 107922 / TMO</strain>
    </source>
</reference>
<evidence type="ECO:0000313" key="7">
    <source>
        <dbReference type="Proteomes" id="UP000002016"/>
    </source>
</evidence>
<dbReference type="InterPro" id="IPR000577">
    <property type="entry name" value="Carb_kinase_FGGY"/>
</dbReference>
<feature type="domain" description="Carbohydrate kinase FGGY C-terminal" evidence="5">
    <location>
        <begin position="265"/>
        <end position="455"/>
    </location>
</feature>
<keyword evidence="2" id="KW-0808">Transferase</keyword>
<proteinExistence type="inferred from homology"/>
<dbReference type="STRING" id="416591.Tlet_1459"/>
<dbReference type="InterPro" id="IPR043129">
    <property type="entry name" value="ATPase_NBD"/>
</dbReference>
<feature type="domain" description="Carbohydrate kinase FGGY N-terminal" evidence="4">
    <location>
        <begin position="4"/>
        <end position="248"/>
    </location>
</feature>
<reference evidence="6 7" key="1">
    <citation type="submission" date="2007-08" db="EMBL/GenBank/DDBJ databases">
        <title>Complete sequence of Thermotoga lettingae TMO.</title>
        <authorList>
            <consortium name="US DOE Joint Genome Institute"/>
            <person name="Copeland A."/>
            <person name="Lucas S."/>
            <person name="Lapidus A."/>
            <person name="Barry K."/>
            <person name="Glavina del Rio T."/>
            <person name="Dalin E."/>
            <person name="Tice H."/>
            <person name="Pitluck S."/>
            <person name="Foster B."/>
            <person name="Bruce D."/>
            <person name="Schmutz J."/>
            <person name="Larimer F."/>
            <person name="Land M."/>
            <person name="Hauser L."/>
            <person name="Kyrpides N."/>
            <person name="Mikhailova N."/>
            <person name="Nelson K."/>
            <person name="Gogarten J.P."/>
            <person name="Noll K."/>
            <person name="Richardson P."/>
        </authorList>
    </citation>
    <scope>NUCLEOTIDE SEQUENCE [LARGE SCALE GENOMIC DNA]</scope>
    <source>
        <strain evidence="7">ATCC BAA-301 / DSM 14385 / NBRC 107922 / TMO</strain>
    </source>
</reference>
<dbReference type="HOGENOM" id="CLU_009281_3_4_0"/>
<dbReference type="OrthoDB" id="39631at2"/>
<accession>A8F781</accession>
<dbReference type="KEGG" id="tle:Tlet_1459"/>
<sequence>MSDVILTIDCGTQSLRALLFDPDGKLVEMHKEEYPQTYTSPKPGWAEQDVEVYIKALSKACSIVKEKNSALWKKITAVTVTTQRDTCVFLDKDGSPLKPAILWLDQRMAEFDSRLPLHYKIGFKIVGMNKAAMISAKKCKANWVRQNEPEIWQKTHKFLLLSGWFHYLLTGKFIDSVANQIGHIPFNYKKLTWADPKHDYQPYLFQIEKDKLPDLAQPATVIGTLTKKASQLTQIAEGTPVIAAGSDKGCETIALGCLTESVACASLGTTTTMQITSRKYLEPLKFMPSYPAVIPYRFNPEVEIFRGFWMVSWFKKEFGSYESQIAQEKGITAEDVFDELLKITKPGSLGLMLQPYWGAGLKMPEARGAIIGFGDVHNRAYLYRAIIEGLSYALKDAAEKIEKVSHTSIEKVMVTGGGSKSDFVCQTLADVLNKETVRGETYEGSGLGAAIVGFVGIKYYSSFEDAVQKMVRYSKQFIPNKERAKLYSQLYEHVYKKMYARLCPLYRSMQKITGYPEC</sequence>
<dbReference type="CDD" id="cd07779">
    <property type="entry name" value="ASKHA_NBD_FGGY_YgcE-like"/>
    <property type="match status" value="1"/>
</dbReference>
<dbReference type="SUPFAM" id="SSF53067">
    <property type="entry name" value="Actin-like ATPase domain"/>
    <property type="match status" value="2"/>
</dbReference>
<evidence type="ECO:0000313" key="6">
    <source>
        <dbReference type="EMBL" id="ABV34015.1"/>
    </source>
</evidence>
<protein>
    <submittedName>
        <fullName evidence="6">Carbohydrate kinase FGGY</fullName>
    </submittedName>
</protein>
<dbReference type="eggNOG" id="COG1070">
    <property type="taxonomic scope" value="Bacteria"/>
</dbReference>
<dbReference type="Pfam" id="PF02782">
    <property type="entry name" value="FGGY_C"/>
    <property type="match status" value="1"/>
</dbReference>
<keyword evidence="7" id="KW-1185">Reference proteome</keyword>
<dbReference type="EMBL" id="CP000812">
    <property type="protein sequence ID" value="ABV34015.1"/>
    <property type="molecule type" value="Genomic_DNA"/>
</dbReference>
<evidence type="ECO:0000256" key="2">
    <source>
        <dbReference type="ARBA" id="ARBA00022679"/>
    </source>
</evidence>
<dbReference type="Gene3D" id="3.30.420.40">
    <property type="match status" value="2"/>
</dbReference>
<comment type="similarity">
    <text evidence="1">Belongs to the FGGY kinase family.</text>
</comment>
<dbReference type="GO" id="GO:0016301">
    <property type="term" value="F:kinase activity"/>
    <property type="evidence" value="ECO:0007669"/>
    <property type="project" value="UniProtKB-KW"/>
</dbReference>
<dbReference type="PANTHER" id="PTHR43095">
    <property type="entry name" value="SUGAR KINASE"/>
    <property type="match status" value="1"/>
</dbReference>